<proteinExistence type="predicted"/>
<dbReference type="SMART" id="SM00347">
    <property type="entry name" value="HTH_MARR"/>
    <property type="match status" value="1"/>
</dbReference>
<feature type="domain" description="HTH marR-type" evidence="4">
    <location>
        <begin position="6"/>
        <end position="138"/>
    </location>
</feature>
<keyword evidence="6" id="KW-1185">Reference proteome</keyword>
<dbReference type="CDD" id="cd00090">
    <property type="entry name" value="HTH_ARSR"/>
    <property type="match status" value="1"/>
</dbReference>
<keyword evidence="2 5" id="KW-0238">DNA-binding</keyword>
<dbReference type="InterPro" id="IPR011991">
    <property type="entry name" value="ArsR-like_HTH"/>
</dbReference>
<accession>A0A368YBR1</accession>
<reference evidence="5 6" key="1">
    <citation type="submission" date="2018-07" db="EMBL/GenBank/DDBJ databases">
        <title>Genomic Encyclopedia of Type Strains, Phase IV (KMG-IV): sequencing the most valuable type-strain genomes for metagenomic binning, comparative biology and taxonomic classification.</title>
        <authorList>
            <person name="Goeker M."/>
        </authorList>
    </citation>
    <scope>NUCLEOTIDE SEQUENCE [LARGE SCALE GENOMIC DNA]</scope>
    <source>
        <strain evidence="5 6">DSM 27696</strain>
    </source>
</reference>
<evidence type="ECO:0000313" key="5">
    <source>
        <dbReference type="EMBL" id="RCW76776.1"/>
    </source>
</evidence>
<keyword evidence="1" id="KW-0805">Transcription regulation</keyword>
<dbReference type="PANTHER" id="PTHR42756:SF1">
    <property type="entry name" value="TRANSCRIPTIONAL REPRESSOR OF EMRAB OPERON"/>
    <property type="match status" value="1"/>
</dbReference>
<dbReference type="InterPro" id="IPR036388">
    <property type="entry name" value="WH-like_DNA-bd_sf"/>
</dbReference>
<evidence type="ECO:0000313" key="6">
    <source>
        <dbReference type="Proteomes" id="UP000252585"/>
    </source>
</evidence>
<dbReference type="InterPro" id="IPR000835">
    <property type="entry name" value="HTH_MarR-typ"/>
</dbReference>
<evidence type="ECO:0000256" key="1">
    <source>
        <dbReference type="ARBA" id="ARBA00023015"/>
    </source>
</evidence>
<dbReference type="GO" id="GO:0003700">
    <property type="term" value="F:DNA-binding transcription factor activity"/>
    <property type="evidence" value="ECO:0007669"/>
    <property type="project" value="InterPro"/>
</dbReference>
<gene>
    <name evidence="5" type="ORF">DFR57_10251</name>
</gene>
<dbReference type="InterPro" id="IPR036390">
    <property type="entry name" value="WH_DNA-bd_sf"/>
</dbReference>
<dbReference type="Gene3D" id="1.10.10.10">
    <property type="entry name" value="Winged helix-like DNA-binding domain superfamily/Winged helix DNA-binding domain"/>
    <property type="match status" value="1"/>
</dbReference>
<evidence type="ECO:0000256" key="2">
    <source>
        <dbReference type="ARBA" id="ARBA00023125"/>
    </source>
</evidence>
<name>A0A368YBR1_9BACI</name>
<dbReference type="Proteomes" id="UP000252585">
    <property type="component" value="Unassembled WGS sequence"/>
</dbReference>
<dbReference type="GO" id="GO:0003677">
    <property type="term" value="F:DNA binding"/>
    <property type="evidence" value="ECO:0007669"/>
    <property type="project" value="UniProtKB-KW"/>
</dbReference>
<comment type="caution">
    <text evidence="5">The sequence shown here is derived from an EMBL/GenBank/DDBJ whole genome shotgun (WGS) entry which is preliminary data.</text>
</comment>
<dbReference type="RefSeq" id="WP_170132879.1">
    <property type="nucleotide sequence ID" value="NZ_QPJJ01000002.1"/>
</dbReference>
<dbReference type="AlphaFoldDB" id="A0A368YBR1"/>
<evidence type="ECO:0000259" key="4">
    <source>
        <dbReference type="PROSITE" id="PS50995"/>
    </source>
</evidence>
<dbReference type="PRINTS" id="PR00598">
    <property type="entry name" value="HTHMARR"/>
</dbReference>
<evidence type="ECO:0000256" key="3">
    <source>
        <dbReference type="ARBA" id="ARBA00023163"/>
    </source>
</evidence>
<dbReference type="PROSITE" id="PS50995">
    <property type="entry name" value="HTH_MARR_2"/>
    <property type="match status" value="1"/>
</dbReference>
<dbReference type="Pfam" id="PF01047">
    <property type="entry name" value="MarR"/>
    <property type="match status" value="1"/>
</dbReference>
<dbReference type="EMBL" id="QPJJ01000002">
    <property type="protein sequence ID" value="RCW76776.1"/>
    <property type="molecule type" value="Genomic_DNA"/>
</dbReference>
<sequence length="144" mass="16714">MVQDNGREIANLIRRVNADLNRHIRKAFKDTTITPPQMMIILMLLEETRMTTSAISEKMHLAKSTVSGILDRLEQQDLIVRERSKEDKRVVWIKITEKTRELAEYHHSTVSDLLNELVGDAEHKEVKEIVQGLSLLSERLKQEE</sequence>
<keyword evidence="3" id="KW-0804">Transcription</keyword>
<dbReference type="PANTHER" id="PTHR42756">
    <property type="entry name" value="TRANSCRIPTIONAL REGULATOR, MARR"/>
    <property type="match status" value="1"/>
</dbReference>
<organism evidence="5 6">
    <name type="scientific">Saliterribacillus persicus</name>
    <dbReference type="NCBI Taxonomy" id="930114"/>
    <lineage>
        <taxon>Bacteria</taxon>
        <taxon>Bacillati</taxon>
        <taxon>Bacillota</taxon>
        <taxon>Bacilli</taxon>
        <taxon>Bacillales</taxon>
        <taxon>Bacillaceae</taxon>
        <taxon>Saliterribacillus</taxon>
    </lineage>
</organism>
<protein>
    <submittedName>
        <fullName evidence="5">DNA-binding MarR family transcriptional regulator</fullName>
    </submittedName>
</protein>
<dbReference type="SUPFAM" id="SSF46785">
    <property type="entry name" value="Winged helix' DNA-binding domain"/>
    <property type="match status" value="1"/>
</dbReference>